<dbReference type="STRING" id="67386.AQI95_24685"/>
<name>A0A101P1G9_9ACTN</name>
<comment type="caution">
    <text evidence="1">The sequence shown here is derived from an EMBL/GenBank/DDBJ whole genome shotgun (WGS) entry which is preliminary data.</text>
</comment>
<dbReference type="AlphaFoldDB" id="A0A101P1G9"/>
<gene>
    <name evidence="1" type="ORF">AQI95_24685</name>
</gene>
<dbReference type="EMBL" id="LMWN01000035">
    <property type="protein sequence ID" value="KUN03157.1"/>
    <property type="molecule type" value="Genomic_DNA"/>
</dbReference>
<dbReference type="RefSeq" id="WP_067127802.1">
    <property type="nucleotide sequence ID" value="NZ_KQ948215.1"/>
</dbReference>
<dbReference type="Proteomes" id="UP000053127">
    <property type="component" value="Unassembled WGS sequence"/>
</dbReference>
<accession>A0A101P1G9</accession>
<evidence type="ECO:0000313" key="1">
    <source>
        <dbReference type="EMBL" id="KUN03157.1"/>
    </source>
</evidence>
<keyword evidence="2" id="KW-1185">Reference proteome</keyword>
<evidence type="ECO:0000313" key="2">
    <source>
        <dbReference type="Proteomes" id="UP000053127"/>
    </source>
</evidence>
<proteinExistence type="predicted"/>
<organism evidence="1 2">
    <name type="scientific">Streptomyces yokosukanensis</name>
    <dbReference type="NCBI Taxonomy" id="67386"/>
    <lineage>
        <taxon>Bacteria</taxon>
        <taxon>Bacillati</taxon>
        <taxon>Actinomycetota</taxon>
        <taxon>Actinomycetes</taxon>
        <taxon>Kitasatosporales</taxon>
        <taxon>Streptomycetaceae</taxon>
        <taxon>Streptomyces</taxon>
    </lineage>
</organism>
<reference evidence="1 2" key="1">
    <citation type="submission" date="2015-10" db="EMBL/GenBank/DDBJ databases">
        <title>Draft genome sequence of Streptomyces yokosukanensis DSM 40224, type strain for the species Streptomyces yokosukanensis.</title>
        <authorList>
            <person name="Ruckert C."/>
            <person name="Winkler A."/>
            <person name="Kalinowski J."/>
            <person name="Kampfer P."/>
            <person name="Glaeser S."/>
        </authorList>
    </citation>
    <scope>NUCLEOTIDE SEQUENCE [LARGE SCALE GENOMIC DNA]</scope>
    <source>
        <strain evidence="1 2">DSM 40224</strain>
    </source>
</reference>
<sequence>MTDDKTLAALQLAAKFVLDYAEAIDHYNGQAMDILKMNCPSATHEAAEMTQKESIQLRKDLDAVLDALKGAGIDD</sequence>
<protein>
    <submittedName>
        <fullName evidence="1">Uncharacterized protein</fullName>
    </submittedName>
</protein>